<dbReference type="OrthoDB" id="6387158at2"/>
<sequence>MEKEERVRRLLVLNEVKKVCTYLDLKGIKFLVIKGLPFSKIIYNDELDRKFCDIDIFISNRDLEKTKTALEKLSYSNIRGWVPREISKQVTYRKKIHSVNVDIDLHYELTQFRTINRVFTFDSLFQRSIEFEIDDVTTQTFCHEDSYIFSKYHLQLEIYRGNKETKKWEEDVQKLSKHINTDKIKYEKSFINFIKKLKKNDSKYSTLKYFYLRFKESDNKLIFIKETIIPPKQELKYTNKYRSRLHRILFIRK</sequence>
<name>A0A2S9V3P4_9ALTE</name>
<evidence type="ECO:0008006" key="3">
    <source>
        <dbReference type="Google" id="ProtNLM"/>
    </source>
</evidence>
<dbReference type="RefSeq" id="WP_105936875.1">
    <property type="nucleotide sequence ID" value="NZ_PVNP01000216.1"/>
</dbReference>
<organism evidence="1 2">
    <name type="scientific">Alteromonas alba</name>
    <dbReference type="NCBI Taxonomy" id="2079529"/>
    <lineage>
        <taxon>Bacteria</taxon>
        <taxon>Pseudomonadati</taxon>
        <taxon>Pseudomonadota</taxon>
        <taxon>Gammaproteobacteria</taxon>
        <taxon>Alteromonadales</taxon>
        <taxon>Alteromonadaceae</taxon>
        <taxon>Alteromonas/Salinimonas group</taxon>
        <taxon>Alteromonas</taxon>
    </lineage>
</organism>
<protein>
    <recommendedName>
        <fullName evidence="3">Nucleotidyltransferase family protein</fullName>
    </recommendedName>
</protein>
<reference evidence="2" key="1">
    <citation type="journal article" date="2020" name="Int. J. Syst. Evol. Microbiol.">
        <title>Alteromonas alba sp. nov., a marine bacterium isolated from the seawater of the West Pacific Ocean.</title>
        <authorList>
            <person name="Sun C."/>
            <person name="Wu Y.-H."/>
            <person name="Xamxidin M."/>
            <person name="Cheng H."/>
            <person name="Xu X.-W."/>
        </authorList>
    </citation>
    <scope>NUCLEOTIDE SEQUENCE [LARGE SCALE GENOMIC DNA]</scope>
    <source>
        <strain evidence="2">190</strain>
    </source>
</reference>
<dbReference type="Pfam" id="PF14907">
    <property type="entry name" value="NTP_transf_5"/>
    <property type="match status" value="1"/>
</dbReference>
<proteinExistence type="predicted"/>
<comment type="caution">
    <text evidence="1">The sequence shown here is derived from an EMBL/GenBank/DDBJ whole genome shotgun (WGS) entry which is preliminary data.</text>
</comment>
<evidence type="ECO:0000313" key="1">
    <source>
        <dbReference type="EMBL" id="PRO71079.1"/>
    </source>
</evidence>
<dbReference type="AlphaFoldDB" id="A0A2S9V3P4"/>
<dbReference type="InterPro" id="IPR039498">
    <property type="entry name" value="NTP_transf_5"/>
</dbReference>
<evidence type="ECO:0000313" key="2">
    <source>
        <dbReference type="Proteomes" id="UP000238949"/>
    </source>
</evidence>
<accession>A0A2S9V3P4</accession>
<dbReference type="Proteomes" id="UP000238949">
    <property type="component" value="Unassembled WGS sequence"/>
</dbReference>
<dbReference type="EMBL" id="PVNP01000216">
    <property type="protein sequence ID" value="PRO71079.1"/>
    <property type="molecule type" value="Genomic_DNA"/>
</dbReference>
<keyword evidence="2" id="KW-1185">Reference proteome</keyword>
<gene>
    <name evidence="1" type="ORF">C6Y40_23785</name>
</gene>